<dbReference type="EMBL" id="CAJPEX010000698">
    <property type="protein sequence ID" value="CAG0916895.1"/>
    <property type="molecule type" value="Genomic_DNA"/>
</dbReference>
<evidence type="ECO:0000259" key="3">
    <source>
        <dbReference type="Pfam" id="PF18111"/>
    </source>
</evidence>
<keyword evidence="1" id="KW-0175">Coiled coil</keyword>
<evidence type="ECO:0000256" key="2">
    <source>
        <dbReference type="SAM" id="MobiDB-lite"/>
    </source>
</evidence>
<organism evidence="4">
    <name type="scientific">Notodromas monacha</name>
    <dbReference type="NCBI Taxonomy" id="399045"/>
    <lineage>
        <taxon>Eukaryota</taxon>
        <taxon>Metazoa</taxon>
        <taxon>Ecdysozoa</taxon>
        <taxon>Arthropoda</taxon>
        <taxon>Crustacea</taxon>
        <taxon>Oligostraca</taxon>
        <taxon>Ostracoda</taxon>
        <taxon>Podocopa</taxon>
        <taxon>Podocopida</taxon>
        <taxon>Cypridocopina</taxon>
        <taxon>Cypridoidea</taxon>
        <taxon>Cyprididae</taxon>
        <taxon>Notodromas</taxon>
    </lineage>
</organism>
<dbReference type="InterPro" id="IPR031139">
    <property type="entry name" value="RPGRIP1_fam"/>
</dbReference>
<sequence>MKYQLLSVKMPHQKPTRVSSARPQPVDSPSNMVTGRQRGPEGRRRHVDLRPGMGGPQDLMAEFSQKAVQLLEEAKEENLQLGREVEDLKLQVFFLYLVLLLEKPDSFVENLPFFQELETGCKTNVQVLKLQAELSSRDQLVASLRTQLLEEAKEENLQLGREVEDLKLQLVNRETELEDIREQFQKKEMEHDEELFGLRKQLLEGKKEELETGCKTNVQVLKLQAELSSRDQLVASLRTQKANSGLIAQIEDLGEQLSQEQSRSLQLQERLRMVPSLERGSSELQSQCKSLMEENRSLREANEQLVSAAFEREAELTSKERKLAEKLADSERQLHSELGDLRYSFEQALKEKTRLLSDYETAERRLRTTEEQLQFLKVNAELEKTRTLLIVQHKLNEGYDKEVTAYKRRLTDLQKVEASEKQKLKSAILVKDKKLSDLETQLRTLYISSSTPPESLIDQLVVSRDQTVLCLHLERLDLLNTLPDPSEDCSSRILAIAFLNKWFFRIQLDSPNMSSYDLQTTAFYRMSVDPGVREKIESDRAIKMEIRDLTAGNSKSKLVAECDLSLRDLLRFPDNRLHGTATLFQAMRPSSATTRSKRLYDLEVSHVHYWVRWVTGANKTALFSEPKRPTPAARQKLRHPIQESSYESTDDEIVSVKPNFVRSEAVKDDKDFVESQQRKASVESSLPESDIDEQHLSSLPDSRIEQVQEDMRTPATMTFIVHHLNLSSNTSLTTDRKPGDKIFVEFEFPYVDQEELQTPEAQLISTISPMEYNFTKVIPITESQKEVIKSGIESNKALVRFTVVLEPAEEALECEDVGVALVDLGVAFREKKDLVETDVPVVCAENPAETVGSLRVSYSMF</sequence>
<proteinExistence type="predicted"/>
<dbReference type="GO" id="GO:1905515">
    <property type="term" value="P:non-motile cilium assembly"/>
    <property type="evidence" value="ECO:0007669"/>
    <property type="project" value="TreeGrafter"/>
</dbReference>
<dbReference type="PANTHER" id="PTHR14240:SF1">
    <property type="entry name" value="PROTEIN FANTOM-RELATED"/>
    <property type="match status" value="1"/>
</dbReference>
<dbReference type="PANTHER" id="PTHR14240">
    <property type="entry name" value="RETINITIS PIGMENTOSA GTPASE REGULATOR-INTERACTING PROTEIN"/>
    <property type="match status" value="1"/>
</dbReference>
<evidence type="ECO:0000313" key="5">
    <source>
        <dbReference type="Proteomes" id="UP000678499"/>
    </source>
</evidence>
<feature type="region of interest" description="Disordered" evidence="2">
    <location>
        <begin position="11"/>
        <end position="51"/>
    </location>
</feature>
<feature type="coiled-coil region" evidence="1">
    <location>
        <begin position="149"/>
        <end position="190"/>
    </location>
</feature>
<dbReference type="GO" id="GO:0035869">
    <property type="term" value="C:ciliary transition zone"/>
    <property type="evidence" value="ECO:0007669"/>
    <property type="project" value="TreeGrafter"/>
</dbReference>
<dbReference type="Gene3D" id="2.60.40.150">
    <property type="entry name" value="C2 domain"/>
    <property type="match status" value="2"/>
</dbReference>
<dbReference type="EMBL" id="OA882735">
    <property type="protein sequence ID" value="CAD7276743.1"/>
    <property type="molecule type" value="Genomic_DNA"/>
</dbReference>
<dbReference type="Proteomes" id="UP000678499">
    <property type="component" value="Unassembled WGS sequence"/>
</dbReference>
<gene>
    <name evidence="4" type="ORF">NMOB1V02_LOCUS4493</name>
</gene>
<feature type="domain" description="RPGRIP1 C-terminal" evidence="3">
    <location>
        <begin position="716"/>
        <end position="859"/>
    </location>
</feature>
<feature type="compositionally biased region" description="Polar residues" evidence="2">
    <location>
        <begin position="16"/>
        <end position="34"/>
    </location>
</feature>
<dbReference type="Pfam" id="PF18111">
    <property type="entry name" value="RPGR1_C"/>
    <property type="match status" value="1"/>
</dbReference>
<feature type="region of interest" description="Disordered" evidence="2">
    <location>
        <begin position="667"/>
        <end position="702"/>
    </location>
</feature>
<feature type="region of interest" description="Disordered" evidence="2">
    <location>
        <begin position="623"/>
        <end position="650"/>
    </location>
</feature>
<evidence type="ECO:0000256" key="1">
    <source>
        <dbReference type="SAM" id="Coils"/>
    </source>
</evidence>
<dbReference type="AlphaFoldDB" id="A0A7R9GDG3"/>
<evidence type="ECO:0000313" key="4">
    <source>
        <dbReference type="EMBL" id="CAD7276743.1"/>
    </source>
</evidence>
<feature type="coiled-coil region" evidence="1">
    <location>
        <begin position="60"/>
        <end position="91"/>
    </location>
</feature>
<reference evidence="4" key="1">
    <citation type="submission" date="2020-11" db="EMBL/GenBank/DDBJ databases">
        <authorList>
            <person name="Tran Van P."/>
        </authorList>
    </citation>
    <scope>NUCLEOTIDE SEQUENCE</scope>
</reference>
<accession>A0A7R9GDG3</accession>
<name>A0A7R9GDG3_9CRUS</name>
<keyword evidence="5" id="KW-1185">Reference proteome</keyword>
<dbReference type="InterPro" id="IPR035892">
    <property type="entry name" value="C2_domain_sf"/>
</dbReference>
<feature type="compositionally biased region" description="Basic and acidic residues" evidence="2">
    <location>
        <begin position="667"/>
        <end position="681"/>
    </location>
</feature>
<feature type="coiled-coil region" evidence="1">
    <location>
        <begin position="250"/>
        <end position="386"/>
    </location>
</feature>
<dbReference type="OrthoDB" id="6434053at2759"/>
<dbReference type="InterPro" id="IPR041091">
    <property type="entry name" value="RPGRIP1_C"/>
</dbReference>
<protein>
    <recommendedName>
        <fullName evidence="3">RPGRIP1 C-terminal domain-containing protein</fullName>
    </recommendedName>
</protein>